<evidence type="ECO:0000256" key="1">
    <source>
        <dbReference type="ARBA" id="ARBA00023015"/>
    </source>
</evidence>
<keyword evidence="1" id="KW-0805">Transcription regulation</keyword>
<dbReference type="GO" id="GO:0003677">
    <property type="term" value="F:DNA binding"/>
    <property type="evidence" value="ECO:0007669"/>
    <property type="project" value="UniProtKB-KW"/>
</dbReference>
<protein>
    <submittedName>
        <fullName evidence="5">DNA-binding transcriptional regulator, FadR family</fullName>
    </submittedName>
</protein>
<dbReference type="SUPFAM" id="SSF46785">
    <property type="entry name" value="Winged helix' DNA-binding domain"/>
    <property type="match status" value="1"/>
</dbReference>
<evidence type="ECO:0000313" key="6">
    <source>
        <dbReference type="Proteomes" id="UP000192418"/>
    </source>
</evidence>
<dbReference type="EMBL" id="FWXY01000016">
    <property type="protein sequence ID" value="SMC94111.1"/>
    <property type="molecule type" value="Genomic_DNA"/>
</dbReference>
<evidence type="ECO:0000259" key="4">
    <source>
        <dbReference type="PROSITE" id="PS50949"/>
    </source>
</evidence>
<keyword evidence="3" id="KW-0804">Transcription</keyword>
<dbReference type="Gene3D" id="1.20.120.530">
    <property type="entry name" value="GntR ligand-binding domain-like"/>
    <property type="match status" value="1"/>
</dbReference>
<dbReference type="CDD" id="cd07377">
    <property type="entry name" value="WHTH_GntR"/>
    <property type="match status" value="1"/>
</dbReference>
<feature type="domain" description="HTH gntR-type" evidence="4">
    <location>
        <begin position="9"/>
        <end position="77"/>
    </location>
</feature>
<organism evidence="5 6">
    <name type="scientific">Desulfocicer vacuolatum DSM 3385</name>
    <dbReference type="NCBI Taxonomy" id="1121400"/>
    <lineage>
        <taxon>Bacteria</taxon>
        <taxon>Pseudomonadati</taxon>
        <taxon>Thermodesulfobacteriota</taxon>
        <taxon>Desulfobacteria</taxon>
        <taxon>Desulfobacterales</taxon>
        <taxon>Desulfobacteraceae</taxon>
        <taxon>Desulfocicer</taxon>
    </lineage>
</organism>
<dbReference type="PANTHER" id="PTHR43537:SF5">
    <property type="entry name" value="UXU OPERON TRANSCRIPTIONAL REGULATOR"/>
    <property type="match status" value="1"/>
</dbReference>
<evidence type="ECO:0000256" key="2">
    <source>
        <dbReference type="ARBA" id="ARBA00023125"/>
    </source>
</evidence>
<dbReference type="SMART" id="SM00895">
    <property type="entry name" value="FCD"/>
    <property type="match status" value="1"/>
</dbReference>
<dbReference type="Gene3D" id="1.10.10.10">
    <property type="entry name" value="Winged helix-like DNA-binding domain superfamily/Winged helix DNA-binding domain"/>
    <property type="match status" value="1"/>
</dbReference>
<gene>
    <name evidence="5" type="ORF">SAMN02746065_11636</name>
</gene>
<dbReference type="PROSITE" id="PS50949">
    <property type="entry name" value="HTH_GNTR"/>
    <property type="match status" value="1"/>
</dbReference>
<dbReference type="STRING" id="1121400.SAMN02746065_11636"/>
<dbReference type="InterPro" id="IPR008920">
    <property type="entry name" value="TF_FadR/GntR_C"/>
</dbReference>
<dbReference type="InterPro" id="IPR000524">
    <property type="entry name" value="Tscrpt_reg_HTH_GntR"/>
</dbReference>
<dbReference type="PANTHER" id="PTHR43537">
    <property type="entry name" value="TRANSCRIPTIONAL REGULATOR, GNTR FAMILY"/>
    <property type="match status" value="1"/>
</dbReference>
<dbReference type="InterPro" id="IPR036388">
    <property type="entry name" value="WH-like_DNA-bd_sf"/>
</dbReference>
<dbReference type="Pfam" id="PF00392">
    <property type="entry name" value="GntR"/>
    <property type="match status" value="1"/>
</dbReference>
<reference evidence="5 6" key="1">
    <citation type="submission" date="2017-04" db="EMBL/GenBank/DDBJ databases">
        <authorList>
            <person name="Afonso C.L."/>
            <person name="Miller P.J."/>
            <person name="Scott M.A."/>
            <person name="Spackman E."/>
            <person name="Goraichik I."/>
            <person name="Dimitrov K.M."/>
            <person name="Suarez D.L."/>
            <person name="Swayne D.E."/>
        </authorList>
    </citation>
    <scope>NUCLEOTIDE SEQUENCE [LARGE SCALE GENOMIC DNA]</scope>
    <source>
        <strain evidence="5 6">DSM 3385</strain>
    </source>
</reference>
<name>A0A1W2D9J4_9BACT</name>
<dbReference type="GO" id="GO:0003700">
    <property type="term" value="F:DNA-binding transcription factor activity"/>
    <property type="evidence" value="ECO:0007669"/>
    <property type="project" value="InterPro"/>
</dbReference>
<sequence>MKFDAVHINSAPELLVKEIIKQIQAGHLTPGDALPSQRALAKMFKVGLGSVREAIKILNVMGYLHVIRGKGTYISETALDTKAHPSKLEKAFEVVSLAELMKAREILECEAAAMASQEGDKEAIAQLRHIGEQMDFNNKNTNFYYRTDFNFHMAVADATHNKAIIELLKILVDKAHEHVGLMDDSLSISMPPNAHTAIITAKNVIEAIAAGDGAKARKEMLDHLNIVKANLHNEFPGTTPIKKI</sequence>
<evidence type="ECO:0000256" key="3">
    <source>
        <dbReference type="ARBA" id="ARBA00023163"/>
    </source>
</evidence>
<keyword evidence="2 5" id="KW-0238">DNA-binding</keyword>
<dbReference type="OrthoDB" id="5343675at2"/>
<dbReference type="InterPro" id="IPR036390">
    <property type="entry name" value="WH_DNA-bd_sf"/>
</dbReference>
<dbReference type="Pfam" id="PF07729">
    <property type="entry name" value="FCD"/>
    <property type="match status" value="1"/>
</dbReference>
<dbReference type="SUPFAM" id="SSF48008">
    <property type="entry name" value="GntR ligand-binding domain-like"/>
    <property type="match status" value="1"/>
</dbReference>
<proteinExistence type="predicted"/>
<evidence type="ECO:0000313" key="5">
    <source>
        <dbReference type="EMBL" id="SMC94111.1"/>
    </source>
</evidence>
<accession>A0A1W2D9J4</accession>
<keyword evidence="6" id="KW-1185">Reference proteome</keyword>
<dbReference type="RefSeq" id="WP_084070119.1">
    <property type="nucleotide sequence ID" value="NZ_FWXY01000016.1"/>
</dbReference>
<dbReference type="Proteomes" id="UP000192418">
    <property type="component" value="Unassembled WGS sequence"/>
</dbReference>
<dbReference type="InterPro" id="IPR011711">
    <property type="entry name" value="GntR_C"/>
</dbReference>
<dbReference type="SMART" id="SM00345">
    <property type="entry name" value="HTH_GNTR"/>
    <property type="match status" value="1"/>
</dbReference>
<dbReference type="AlphaFoldDB" id="A0A1W2D9J4"/>